<evidence type="ECO:0000313" key="2">
    <source>
        <dbReference type="Proteomes" id="UP000313359"/>
    </source>
</evidence>
<dbReference type="OrthoDB" id="2733230at2759"/>
<organism evidence="1 2">
    <name type="scientific">Lentinus tigrinus ALCF2SS1-6</name>
    <dbReference type="NCBI Taxonomy" id="1328759"/>
    <lineage>
        <taxon>Eukaryota</taxon>
        <taxon>Fungi</taxon>
        <taxon>Dikarya</taxon>
        <taxon>Basidiomycota</taxon>
        <taxon>Agaricomycotina</taxon>
        <taxon>Agaricomycetes</taxon>
        <taxon>Polyporales</taxon>
        <taxon>Polyporaceae</taxon>
        <taxon>Lentinus</taxon>
    </lineage>
</organism>
<proteinExistence type="predicted"/>
<reference evidence="1" key="1">
    <citation type="journal article" date="2018" name="Genome Biol. Evol.">
        <title>Genomics and development of Lentinus tigrinus, a white-rot wood-decaying mushroom with dimorphic fruiting bodies.</title>
        <authorList>
            <person name="Wu B."/>
            <person name="Xu Z."/>
            <person name="Knudson A."/>
            <person name="Carlson A."/>
            <person name="Chen N."/>
            <person name="Kovaka S."/>
            <person name="LaButti K."/>
            <person name="Lipzen A."/>
            <person name="Pennachio C."/>
            <person name="Riley R."/>
            <person name="Schakwitz W."/>
            <person name="Umezawa K."/>
            <person name="Ohm R.A."/>
            <person name="Grigoriev I.V."/>
            <person name="Nagy L.G."/>
            <person name="Gibbons J."/>
            <person name="Hibbett D."/>
        </authorList>
    </citation>
    <scope>NUCLEOTIDE SEQUENCE [LARGE SCALE GENOMIC DNA]</scope>
    <source>
        <strain evidence="1">ALCF2SS1-6</strain>
    </source>
</reference>
<dbReference type="InterPro" id="IPR032675">
    <property type="entry name" value="LRR_dom_sf"/>
</dbReference>
<dbReference type="Proteomes" id="UP000313359">
    <property type="component" value="Unassembled WGS sequence"/>
</dbReference>
<dbReference type="Gene3D" id="3.80.10.10">
    <property type="entry name" value="Ribonuclease Inhibitor"/>
    <property type="match status" value="1"/>
</dbReference>
<dbReference type="AlphaFoldDB" id="A0A5C2SXG7"/>
<evidence type="ECO:0008006" key="3">
    <source>
        <dbReference type="Google" id="ProtNLM"/>
    </source>
</evidence>
<name>A0A5C2SXG7_9APHY</name>
<dbReference type="EMBL" id="ML122250">
    <property type="protein sequence ID" value="RPD67368.1"/>
    <property type="molecule type" value="Genomic_DNA"/>
</dbReference>
<dbReference type="STRING" id="1328759.A0A5C2SXG7"/>
<keyword evidence="2" id="KW-1185">Reference proteome</keyword>
<dbReference type="SUPFAM" id="SSF52047">
    <property type="entry name" value="RNI-like"/>
    <property type="match status" value="1"/>
</dbReference>
<protein>
    <recommendedName>
        <fullName evidence="3">F-box domain-containing protein</fullName>
    </recommendedName>
</protein>
<gene>
    <name evidence="1" type="ORF">L227DRAFT_569508</name>
</gene>
<accession>A0A5C2SXG7</accession>
<sequence>MKALAPELLHEIWTLACIDGGFTGCSLSLVSKDIRNASRSARFNSVAISGTSKQLTAFLNCFSKELAIAKAEGGGYRPVVKHLFFAAAEGSEVREDWREDLNLFNILRGDADPAEVARKARVDAASTQYRQDLAALFRLVSRDLQTLSFVHCHGWYTFTNLPPIECPDGFPALRELYLYGKNPFVDATGSPVNLPHLTHLRLPFSSYSKEEDLVDWATRAPEVTHLCISYIMRVTQGLEDIATEKGPFKKLSHLYLEPQSPPAPGGRCGNPYIAYGKYKIDFDNFLAAATLAKLKALPHRIRGVSTEKAAMEEWLDRIGGGTGCWIPIEPRPADWVPAKRQNLWIVNRANSLAVICSGGQYSLSQFYVVMHVRRAAPIQLLL</sequence>
<evidence type="ECO:0000313" key="1">
    <source>
        <dbReference type="EMBL" id="RPD67368.1"/>
    </source>
</evidence>